<feature type="domain" description="Reverse transcriptase" evidence="1">
    <location>
        <begin position="3"/>
        <end position="137"/>
    </location>
</feature>
<evidence type="ECO:0000313" key="2">
    <source>
        <dbReference type="EMBL" id="PNY14023.1"/>
    </source>
</evidence>
<gene>
    <name evidence="2" type="ORF">L195_g010692</name>
</gene>
<dbReference type="Proteomes" id="UP000236291">
    <property type="component" value="Unassembled WGS sequence"/>
</dbReference>
<accession>A0A2K3PFE4</accession>
<dbReference type="InterPro" id="IPR000477">
    <property type="entry name" value="RT_dom"/>
</dbReference>
<dbReference type="ExpressionAtlas" id="A0A2K3PFE4">
    <property type="expression patterns" value="baseline"/>
</dbReference>
<dbReference type="PANTHER" id="PTHR33116">
    <property type="entry name" value="REVERSE TRANSCRIPTASE ZINC-BINDING DOMAIN-CONTAINING PROTEIN-RELATED-RELATED"/>
    <property type="match status" value="1"/>
</dbReference>
<protein>
    <submittedName>
        <fullName evidence="2">Ribonuclease H</fullName>
    </submittedName>
</protein>
<name>A0A2K3PFE4_TRIPR</name>
<reference evidence="2 3" key="1">
    <citation type="journal article" date="2014" name="Am. J. Bot.">
        <title>Genome assembly and annotation for red clover (Trifolium pratense; Fabaceae).</title>
        <authorList>
            <person name="Istvanek J."/>
            <person name="Jaros M."/>
            <person name="Krenek A."/>
            <person name="Repkova J."/>
        </authorList>
    </citation>
    <scope>NUCLEOTIDE SEQUENCE [LARGE SCALE GENOMIC DNA]</scope>
    <source>
        <strain evidence="3">cv. Tatra</strain>
        <tissue evidence="2">Young leaves</tissue>
    </source>
</reference>
<dbReference type="STRING" id="57577.A0A2K3PFE4"/>
<reference evidence="2 3" key="2">
    <citation type="journal article" date="2017" name="Front. Plant Sci.">
        <title>Gene Classification and Mining of Molecular Markers Useful in Red Clover (Trifolium pratense) Breeding.</title>
        <authorList>
            <person name="Istvanek J."/>
            <person name="Dluhosova J."/>
            <person name="Dluhos P."/>
            <person name="Patkova L."/>
            <person name="Nedelnik J."/>
            <person name="Repkova J."/>
        </authorList>
    </citation>
    <scope>NUCLEOTIDE SEQUENCE [LARGE SCALE GENOMIC DNA]</scope>
    <source>
        <strain evidence="3">cv. Tatra</strain>
        <tissue evidence="2">Young leaves</tissue>
    </source>
</reference>
<proteinExistence type="predicted"/>
<dbReference type="PANTHER" id="PTHR33116:SF86">
    <property type="entry name" value="REVERSE TRANSCRIPTASE DOMAIN-CONTAINING PROTEIN"/>
    <property type="match status" value="1"/>
</dbReference>
<sequence>MGFPSKMIQTIMKCVSTVTFSILINGHPSTEFHPQRGIRQGDPLSPYLFIICADVLSGLLTKAQNERIIHGVKIAPGAPEISHLLFADDSLLFCRATTKEVTAISNIIQTYQEASGQLVNLTKSEMVFSKGIPNATKNDISKILPMQILDHFSKYLGMPTFIGRSKNQVFNFLQEKIWKKLKGWKERNLSFAGRGILIKVVAQAIPTYIMSSFLLPKEVCAQMEKMICNFWWGSSTDTRKIHWINWQKICRQKKTGGLGFRQLRAFNEALLAKQGWRIISQPSSLMAQVLKAKYFPKDHFLQAKPKQQMSYTWRSILQARWIIKKGCYWTIGSGKDVDIWKDNWIHQKGNSSTWSSKPNLSTHHKVQDIMNTHNNRWNEALINQLFIPIEAQKILQIPITDTSRPNILIWDGTLDGNYSVKSGYQAIIEWDGKV</sequence>
<dbReference type="EMBL" id="ASHM01006524">
    <property type="protein sequence ID" value="PNY14023.1"/>
    <property type="molecule type" value="Genomic_DNA"/>
</dbReference>
<dbReference type="AlphaFoldDB" id="A0A2K3PFE4"/>
<organism evidence="2 3">
    <name type="scientific">Trifolium pratense</name>
    <name type="common">Red clover</name>
    <dbReference type="NCBI Taxonomy" id="57577"/>
    <lineage>
        <taxon>Eukaryota</taxon>
        <taxon>Viridiplantae</taxon>
        <taxon>Streptophyta</taxon>
        <taxon>Embryophyta</taxon>
        <taxon>Tracheophyta</taxon>
        <taxon>Spermatophyta</taxon>
        <taxon>Magnoliopsida</taxon>
        <taxon>eudicotyledons</taxon>
        <taxon>Gunneridae</taxon>
        <taxon>Pentapetalae</taxon>
        <taxon>rosids</taxon>
        <taxon>fabids</taxon>
        <taxon>Fabales</taxon>
        <taxon>Fabaceae</taxon>
        <taxon>Papilionoideae</taxon>
        <taxon>50 kb inversion clade</taxon>
        <taxon>NPAAA clade</taxon>
        <taxon>Hologalegina</taxon>
        <taxon>IRL clade</taxon>
        <taxon>Trifolieae</taxon>
        <taxon>Trifolium</taxon>
    </lineage>
</organism>
<evidence type="ECO:0000313" key="3">
    <source>
        <dbReference type="Proteomes" id="UP000236291"/>
    </source>
</evidence>
<comment type="caution">
    <text evidence="2">The sequence shown here is derived from an EMBL/GenBank/DDBJ whole genome shotgun (WGS) entry which is preliminary data.</text>
</comment>
<dbReference type="Pfam" id="PF00078">
    <property type="entry name" value="RVT_1"/>
    <property type="match status" value="1"/>
</dbReference>
<evidence type="ECO:0000259" key="1">
    <source>
        <dbReference type="Pfam" id="PF00078"/>
    </source>
</evidence>